<name>A0A4S8YMJ4_AURPU</name>
<dbReference type="InterPro" id="IPR043047">
    <property type="entry name" value="Hri1_N_sf"/>
</dbReference>
<proteinExistence type="predicted"/>
<dbReference type="Proteomes" id="UP000310421">
    <property type="component" value="Unassembled WGS sequence"/>
</dbReference>
<dbReference type="EMBL" id="QZAN01000172">
    <property type="protein sequence ID" value="THW55869.1"/>
    <property type="molecule type" value="Genomic_DNA"/>
</dbReference>
<dbReference type="AlphaFoldDB" id="A0A4S8YMJ4"/>
<comment type="caution">
    <text evidence="1">The sequence shown here is derived from an EMBL/GenBank/DDBJ whole genome shotgun (WGS) entry which is preliminary data.</text>
</comment>
<dbReference type="Gene3D" id="2.40.128.320">
    <property type="entry name" value="Protein HRI1, N-terminal domain"/>
    <property type="match status" value="1"/>
</dbReference>
<evidence type="ECO:0008006" key="3">
    <source>
        <dbReference type="Google" id="ProtNLM"/>
    </source>
</evidence>
<sequence>MVVQLSYRKSLRWVPGEPSEPTSTLVLDVGSYFVDLRILKSDGSIDWAMAGKRTILSESPRKYFPLPSLNDVEMKQRLREDQVKCQWAKEICSQNTEAHDDIGEFEDLPNGDALEKGSMPNPDNNDEIQAYEEVWGGIDVPSSDEPAWILRSKDDNGITFVGKVGEYFQVLRKRGEGPFDALREQKEGDKWVEKYAVGGKLPSIKELGEGAFNTKSWRQDTDVEVAGVKYTVYALEKA</sequence>
<protein>
    <recommendedName>
        <fullName evidence="3">Protein HRI1</fullName>
    </recommendedName>
</protein>
<gene>
    <name evidence="1" type="ORF">D6D20_09161</name>
</gene>
<evidence type="ECO:0000313" key="1">
    <source>
        <dbReference type="EMBL" id="THW55869.1"/>
    </source>
</evidence>
<dbReference type="InterPro" id="IPR031818">
    <property type="entry name" value="Hri1"/>
</dbReference>
<accession>A0A4S8YMJ4</accession>
<dbReference type="Pfam" id="PF16815">
    <property type="entry name" value="HRI1"/>
    <property type="match status" value="1"/>
</dbReference>
<organism evidence="1 2">
    <name type="scientific">Aureobasidium pullulans</name>
    <name type="common">Black yeast</name>
    <name type="synonym">Pullularia pullulans</name>
    <dbReference type="NCBI Taxonomy" id="5580"/>
    <lineage>
        <taxon>Eukaryota</taxon>
        <taxon>Fungi</taxon>
        <taxon>Dikarya</taxon>
        <taxon>Ascomycota</taxon>
        <taxon>Pezizomycotina</taxon>
        <taxon>Dothideomycetes</taxon>
        <taxon>Dothideomycetidae</taxon>
        <taxon>Dothideales</taxon>
        <taxon>Saccotheciaceae</taxon>
        <taxon>Aureobasidium</taxon>
    </lineage>
</organism>
<evidence type="ECO:0000313" key="2">
    <source>
        <dbReference type="Proteomes" id="UP000310421"/>
    </source>
</evidence>
<reference evidence="1 2" key="1">
    <citation type="submission" date="2018-10" db="EMBL/GenBank/DDBJ databases">
        <title>Fifty Aureobasidium pullulans genomes reveal a recombining polyextremotolerant generalist.</title>
        <authorList>
            <person name="Gostincar C."/>
            <person name="Turk M."/>
            <person name="Zajc J."/>
            <person name="Gunde-Cimerman N."/>
        </authorList>
    </citation>
    <scope>NUCLEOTIDE SEQUENCE [LARGE SCALE GENOMIC DNA]</scope>
    <source>
        <strain evidence="1 2">EXF-10751</strain>
    </source>
</reference>